<dbReference type="InterPro" id="IPR036270">
    <property type="entry name" value="UPF0358_sf"/>
</dbReference>
<dbReference type="SUPFAM" id="SSF140404">
    <property type="entry name" value="EF2458-like"/>
    <property type="match status" value="1"/>
</dbReference>
<dbReference type="Pfam" id="PF07408">
    <property type="entry name" value="DUF1507"/>
    <property type="match status" value="1"/>
</dbReference>
<dbReference type="KEGG" id="aamy:GFC30_1376"/>
<protein>
    <recommendedName>
        <fullName evidence="1">UPF0358 protein GFC30_1376</fullName>
    </recommendedName>
</protein>
<comment type="similarity">
    <text evidence="1">Belongs to the UPF0358 family.</text>
</comment>
<dbReference type="InterPro" id="IPR009983">
    <property type="entry name" value="UPF0358"/>
</dbReference>
<keyword evidence="3" id="KW-1185">Reference proteome</keyword>
<evidence type="ECO:0000313" key="2">
    <source>
        <dbReference type="EMBL" id="ANB60728.1"/>
    </source>
</evidence>
<dbReference type="PATRIC" id="fig|294699.3.peg.1396"/>
<name>A0A160F381_9BACL</name>
<reference evidence="2 3" key="1">
    <citation type="journal article" date="2006" name="Syst. Appl. Microbiol.">
        <title>Anoxybacillus amylolyticus sp. nov., a thermophilic amylase producing bacterium isolated from Mount Rittmann (Antarctica).</title>
        <authorList>
            <person name="Poli A."/>
            <person name="Esposito E."/>
            <person name="Lama L."/>
            <person name="Orlando P."/>
            <person name="Nicolaus G."/>
            <person name="de Appolonia F."/>
            <person name="Gambacorta A."/>
            <person name="Nicolaus B."/>
        </authorList>
    </citation>
    <scope>NUCLEOTIDE SEQUENCE [LARGE SCALE GENOMIC DNA]</scope>
    <source>
        <strain evidence="2 3">DSM 15939</strain>
    </source>
</reference>
<accession>A0A160F381</accession>
<gene>
    <name evidence="2" type="ORF">GFC30_1376</name>
</gene>
<sequence>MKAVAMVSSCKISRFTIRFKEGLGENGGINVTDETINYREKAYALLKADADKIVKLIQVQLDNLTMPQCPLYEEVLDTQMFGLSREIDFAVRLGLVDDKEGKALLDSLERELSVLHEASTKKRVR</sequence>
<dbReference type="NCBIfam" id="NF010187">
    <property type="entry name" value="PRK13666.1"/>
    <property type="match status" value="1"/>
</dbReference>
<dbReference type="Gene3D" id="1.10.287.750">
    <property type="entry name" value="SO2669-like"/>
    <property type="match status" value="1"/>
</dbReference>
<dbReference type="AlphaFoldDB" id="A0A160F381"/>
<organism evidence="2 3">
    <name type="scientific">Anoxybacteroides amylolyticum</name>
    <dbReference type="NCBI Taxonomy" id="294699"/>
    <lineage>
        <taxon>Bacteria</taxon>
        <taxon>Bacillati</taxon>
        <taxon>Bacillota</taxon>
        <taxon>Bacilli</taxon>
        <taxon>Bacillales</taxon>
        <taxon>Anoxybacillaceae</taxon>
        <taxon>Anoxybacteroides</taxon>
    </lineage>
</organism>
<dbReference type="HAMAP" id="MF_01560">
    <property type="entry name" value="UPF0358"/>
    <property type="match status" value="1"/>
</dbReference>
<dbReference type="Proteomes" id="UP000076865">
    <property type="component" value="Chromosome"/>
</dbReference>
<proteinExistence type="inferred from homology"/>
<evidence type="ECO:0000313" key="3">
    <source>
        <dbReference type="Proteomes" id="UP000076865"/>
    </source>
</evidence>
<evidence type="ECO:0000256" key="1">
    <source>
        <dbReference type="HAMAP-Rule" id="MF_01560"/>
    </source>
</evidence>
<dbReference type="EMBL" id="CP015438">
    <property type="protein sequence ID" value="ANB60728.1"/>
    <property type="molecule type" value="Genomic_DNA"/>
</dbReference>